<reference evidence="2" key="1">
    <citation type="submission" date="2022-01" db="EMBL/GenBank/DDBJ databases">
        <authorList>
            <person name="Braso-Vives M."/>
        </authorList>
    </citation>
    <scope>NUCLEOTIDE SEQUENCE</scope>
</reference>
<gene>
    <name evidence="2" type="primary">Hypp3072</name>
    <name evidence="2" type="ORF">BLAG_LOCUS19051</name>
</gene>
<keyword evidence="3" id="KW-1185">Reference proteome</keyword>
<sequence length="241" mass="25860">MGFLILLALVALLPMNDVAGQDPCTVVRPGDCVPKSEWRNEIIPCVNHAEILQALTPIFFALPQTMAELGFGEVLTDIDELNGAGNIRFKGPTSIPSGGVAAPHWTRPGLVFKLIYTVIVGGEEIRFAFTSSQFDSLTPGDTLQGAILSLQAGMGTFPMYHPGTVAEALPSLAQDFAALLASFEAGGSRETLTLADGGMELGDSWSIVVRPTIEYKPTLGTNKIHILRYCGFRIALCFNFD</sequence>
<dbReference type="EMBL" id="OV696690">
    <property type="protein sequence ID" value="CAH1264849.1"/>
    <property type="molecule type" value="Genomic_DNA"/>
</dbReference>
<organism evidence="2 3">
    <name type="scientific">Branchiostoma lanceolatum</name>
    <name type="common">Common lancelet</name>
    <name type="synonym">Amphioxus lanceolatum</name>
    <dbReference type="NCBI Taxonomy" id="7740"/>
    <lineage>
        <taxon>Eukaryota</taxon>
        <taxon>Metazoa</taxon>
        <taxon>Chordata</taxon>
        <taxon>Cephalochordata</taxon>
        <taxon>Leptocardii</taxon>
        <taxon>Amphioxiformes</taxon>
        <taxon>Branchiostomatidae</taxon>
        <taxon>Branchiostoma</taxon>
    </lineage>
</organism>
<name>A0A8J9ZYZ9_BRALA</name>
<protein>
    <submittedName>
        <fullName evidence="2">Hypp3072 protein</fullName>
    </submittedName>
</protein>
<dbReference type="Proteomes" id="UP000838412">
    <property type="component" value="Chromosome 5"/>
</dbReference>
<proteinExistence type="predicted"/>
<dbReference type="AlphaFoldDB" id="A0A8J9ZYZ9"/>
<keyword evidence="1" id="KW-0732">Signal</keyword>
<evidence type="ECO:0000313" key="2">
    <source>
        <dbReference type="EMBL" id="CAH1264849.1"/>
    </source>
</evidence>
<evidence type="ECO:0000313" key="3">
    <source>
        <dbReference type="Proteomes" id="UP000838412"/>
    </source>
</evidence>
<evidence type="ECO:0000256" key="1">
    <source>
        <dbReference type="SAM" id="SignalP"/>
    </source>
</evidence>
<feature type="chain" id="PRO_5035467625" evidence="1">
    <location>
        <begin position="21"/>
        <end position="241"/>
    </location>
</feature>
<feature type="signal peptide" evidence="1">
    <location>
        <begin position="1"/>
        <end position="20"/>
    </location>
</feature>
<accession>A0A8J9ZYZ9</accession>